<dbReference type="PANTHER" id="PTHR37938:SF1">
    <property type="entry name" value="BLL0215 PROTEIN"/>
    <property type="match status" value="1"/>
</dbReference>
<evidence type="ECO:0000259" key="2">
    <source>
        <dbReference type="Pfam" id="PF03703"/>
    </source>
</evidence>
<feature type="domain" description="YdbS-like PH" evidence="2">
    <location>
        <begin position="92"/>
        <end position="168"/>
    </location>
</feature>
<organism evidence="3 4">
    <name type="scientific">Candidatus Daviesbacteria bacterium GW2011_GWB1_36_5</name>
    <dbReference type="NCBI Taxonomy" id="1618426"/>
    <lineage>
        <taxon>Bacteria</taxon>
        <taxon>Candidatus Daviesiibacteriota</taxon>
    </lineage>
</organism>
<dbReference type="Pfam" id="PF03703">
    <property type="entry name" value="bPH_2"/>
    <property type="match status" value="1"/>
</dbReference>
<keyword evidence="1" id="KW-1133">Transmembrane helix</keyword>
<sequence>MAKKPRYEGATSKDKKKFAPFLSEDEELVIATGYGKTYMRHRFFYYILFPGGVFFLIFVAWAYFTQGNLAYGMLYGLVAALIAAYIKTVWTYHSHRYLLTTRRVIIKNGYFSVKLSSALYDKITHIEVIQSFLDRIIMKHGTVVVNTAGANKDELKLINVDSPIEFKNMLERLINREREQFGRPTGSVVTLEGELVEER</sequence>
<dbReference type="AlphaFoldDB" id="A0A0G0F936"/>
<evidence type="ECO:0000313" key="4">
    <source>
        <dbReference type="Proteomes" id="UP000034492"/>
    </source>
</evidence>
<feature type="transmembrane region" description="Helical" evidence="1">
    <location>
        <begin position="43"/>
        <end position="63"/>
    </location>
</feature>
<keyword evidence="1" id="KW-0472">Membrane</keyword>
<gene>
    <name evidence="3" type="ORF">US19_C0009G0042</name>
</gene>
<feature type="transmembrane region" description="Helical" evidence="1">
    <location>
        <begin position="69"/>
        <end position="86"/>
    </location>
</feature>
<dbReference type="InterPro" id="IPR005182">
    <property type="entry name" value="YdbS-like_PH"/>
</dbReference>
<dbReference type="EMBL" id="LBSA01000009">
    <property type="protein sequence ID" value="KKQ10040.1"/>
    <property type="molecule type" value="Genomic_DNA"/>
</dbReference>
<evidence type="ECO:0000313" key="3">
    <source>
        <dbReference type="EMBL" id="KKQ10040.1"/>
    </source>
</evidence>
<accession>A0A0G0F936</accession>
<reference evidence="3 4" key="1">
    <citation type="journal article" date="2015" name="Nature">
        <title>rRNA introns, odd ribosomes, and small enigmatic genomes across a large radiation of phyla.</title>
        <authorList>
            <person name="Brown C.T."/>
            <person name="Hug L.A."/>
            <person name="Thomas B.C."/>
            <person name="Sharon I."/>
            <person name="Castelle C.J."/>
            <person name="Singh A."/>
            <person name="Wilkins M.J."/>
            <person name="Williams K.H."/>
            <person name="Banfield J.F."/>
        </authorList>
    </citation>
    <scope>NUCLEOTIDE SEQUENCE [LARGE SCALE GENOMIC DNA]</scope>
</reference>
<keyword evidence="1" id="KW-0812">Transmembrane</keyword>
<evidence type="ECO:0000256" key="1">
    <source>
        <dbReference type="SAM" id="Phobius"/>
    </source>
</evidence>
<name>A0A0G0F936_9BACT</name>
<proteinExistence type="predicted"/>
<comment type="caution">
    <text evidence="3">The sequence shown here is derived from an EMBL/GenBank/DDBJ whole genome shotgun (WGS) entry which is preliminary data.</text>
</comment>
<dbReference type="Proteomes" id="UP000034492">
    <property type="component" value="Unassembled WGS sequence"/>
</dbReference>
<dbReference type="PANTHER" id="PTHR37938">
    <property type="entry name" value="BLL0215 PROTEIN"/>
    <property type="match status" value="1"/>
</dbReference>
<protein>
    <recommendedName>
        <fullName evidence="2">YdbS-like PH domain-containing protein</fullName>
    </recommendedName>
</protein>